<dbReference type="EMBL" id="KV878343">
    <property type="protein sequence ID" value="OJJ46200.1"/>
    <property type="molecule type" value="Genomic_DNA"/>
</dbReference>
<dbReference type="RefSeq" id="XP_022580710.1">
    <property type="nucleotide sequence ID" value="XM_022723220.1"/>
</dbReference>
<dbReference type="GeneID" id="34609685"/>
<feature type="compositionally biased region" description="Polar residues" evidence="1">
    <location>
        <begin position="1"/>
        <end position="11"/>
    </location>
</feature>
<reference evidence="3" key="1">
    <citation type="journal article" date="2017" name="Genome Biol.">
        <title>Comparative genomics reveals high biological diversity and specific adaptations in the industrially and medically important fungal genus Aspergillus.</title>
        <authorList>
            <person name="de Vries R.P."/>
            <person name="Riley R."/>
            <person name="Wiebenga A."/>
            <person name="Aguilar-Osorio G."/>
            <person name="Amillis S."/>
            <person name="Uchima C.A."/>
            <person name="Anderluh G."/>
            <person name="Asadollahi M."/>
            <person name="Askin M."/>
            <person name="Barry K."/>
            <person name="Battaglia E."/>
            <person name="Bayram O."/>
            <person name="Benocci T."/>
            <person name="Braus-Stromeyer S.A."/>
            <person name="Caldana C."/>
            <person name="Canovas D."/>
            <person name="Cerqueira G.C."/>
            <person name="Chen F."/>
            <person name="Chen W."/>
            <person name="Choi C."/>
            <person name="Clum A."/>
            <person name="Dos Santos R.A."/>
            <person name="Damasio A.R."/>
            <person name="Diallinas G."/>
            <person name="Emri T."/>
            <person name="Fekete E."/>
            <person name="Flipphi M."/>
            <person name="Freyberg S."/>
            <person name="Gallo A."/>
            <person name="Gournas C."/>
            <person name="Habgood R."/>
            <person name="Hainaut M."/>
            <person name="Harispe M.L."/>
            <person name="Henrissat B."/>
            <person name="Hilden K.S."/>
            <person name="Hope R."/>
            <person name="Hossain A."/>
            <person name="Karabika E."/>
            <person name="Karaffa L."/>
            <person name="Karanyi Z."/>
            <person name="Krasevec N."/>
            <person name="Kuo A."/>
            <person name="Kusch H."/>
            <person name="LaButti K."/>
            <person name="Lagendijk E.L."/>
            <person name="Lapidus A."/>
            <person name="Levasseur A."/>
            <person name="Lindquist E."/>
            <person name="Lipzen A."/>
            <person name="Logrieco A.F."/>
            <person name="MacCabe A."/>
            <person name="Maekelae M.R."/>
            <person name="Malavazi I."/>
            <person name="Melin P."/>
            <person name="Meyer V."/>
            <person name="Mielnichuk N."/>
            <person name="Miskei M."/>
            <person name="Molnar A.P."/>
            <person name="Mule G."/>
            <person name="Ngan C.Y."/>
            <person name="Orejas M."/>
            <person name="Orosz E."/>
            <person name="Ouedraogo J.P."/>
            <person name="Overkamp K.M."/>
            <person name="Park H.-S."/>
            <person name="Perrone G."/>
            <person name="Piumi F."/>
            <person name="Punt P.J."/>
            <person name="Ram A.F."/>
            <person name="Ramon A."/>
            <person name="Rauscher S."/>
            <person name="Record E."/>
            <person name="Riano-Pachon D.M."/>
            <person name="Robert V."/>
            <person name="Roehrig J."/>
            <person name="Ruller R."/>
            <person name="Salamov A."/>
            <person name="Salih N.S."/>
            <person name="Samson R.A."/>
            <person name="Sandor E."/>
            <person name="Sanguinetti M."/>
            <person name="Schuetze T."/>
            <person name="Sepcic K."/>
            <person name="Shelest E."/>
            <person name="Sherlock G."/>
            <person name="Sophianopoulou V."/>
            <person name="Squina F.M."/>
            <person name="Sun H."/>
            <person name="Susca A."/>
            <person name="Todd R.B."/>
            <person name="Tsang A."/>
            <person name="Unkles S.E."/>
            <person name="van de Wiele N."/>
            <person name="van Rossen-Uffink D."/>
            <person name="Oliveira J.V."/>
            <person name="Vesth T.C."/>
            <person name="Visser J."/>
            <person name="Yu J.-H."/>
            <person name="Zhou M."/>
            <person name="Andersen M.R."/>
            <person name="Archer D.B."/>
            <person name="Baker S.E."/>
            <person name="Benoit I."/>
            <person name="Brakhage A.A."/>
            <person name="Braus G.H."/>
            <person name="Fischer R."/>
            <person name="Frisvad J.C."/>
            <person name="Goldman G.H."/>
            <person name="Houbraken J."/>
            <person name="Oakley B."/>
            <person name="Pocsi I."/>
            <person name="Scazzocchio C."/>
            <person name="Seiboth B."/>
            <person name="vanKuyk P.A."/>
            <person name="Wortman J."/>
            <person name="Dyer P.S."/>
            <person name="Grigoriev I.V."/>
        </authorList>
    </citation>
    <scope>NUCLEOTIDE SEQUENCE [LARGE SCALE GENOMIC DNA]</scope>
    <source>
        <strain evidence="3">CBS 506.65</strain>
    </source>
</reference>
<evidence type="ECO:0000313" key="3">
    <source>
        <dbReference type="Proteomes" id="UP000184188"/>
    </source>
</evidence>
<protein>
    <submittedName>
        <fullName evidence="2">Uncharacterized protein</fullName>
    </submittedName>
</protein>
<evidence type="ECO:0000313" key="2">
    <source>
        <dbReference type="EMBL" id="OJJ46200.1"/>
    </source>
</evidence>
<sequence>MEGNINIQSAIKTPREIEQEHPEMDSRAKMCCTATLSQSAPPSFAAPGEPIQG</sequence>
<feature type="region of interest" description="Disordered" evidence="1">
    <location>
        <begin position="1"/>
        <end position="26"/>
    </location>
</feature>
<name>A0A1L9SG34_9EURO</name>
<organism evidence="2 3">
    <name type="scientific">Penicilliopsis zonata CBS 506.65</name>
    <dbReference type="NCBI Taxonomy" id="1073090"/>
    <lineage>
        <taxon>Eukaryota</taxon>
        <taxon>Fungi</taxon>
        <taxon>Dikarya</taxon>
        <taxon>Ascomycota</taxon>
        <taxon>Pezizomycotina</taxon>
        <taxon>Eurotiomycetes</taxon>
        <taxon>Eurotiomycetidae</taxon>
        <taxon>Eurotiales</taxon>
        <taxon>Aspergillaceae</taxon>
        <taxon>Penicilliopsis</taxon>
    </lineage>
</organism>
<accession>A0A1L9SG34</accession>
<feature type="compositionally biased region" description="Basic and acidic residues" evidence="1">
    <location>
        <begin position="13"/>
        <end position="26"/>
    </location>
</feature>
<evidence type="ECO:0000256" key="1">
    <source>
        <dbReference type="SAM" id="MobiDB-lite"/>
    </source>
</evidence>
<dbReference type="AlphaFoldDB" id="A0A1L9SG34"/>
<proteinExistence type="predicted"/>
<dbReference type="VEuPathDB" id="FungiDB:ASPZODRAFT_133200"/>
<feature type="non-terminal residue" evidence="2">
    <location>
        <position position="53"/>
    </location>
</feature>
<keyword evidence="3" id="KW-1185">Reference proteome</keyword>
<gene>
    <name evidence="2" type="ORF">ASPZODRAFT_133200</name>
</gene>
<dbReference type="Proteomes" id="UP000184188">
    <property type="component" value="Unassembled WGS sequence"/>
</dbReference>